<organism evidence="6 7">
    <name type="scientific">Seiridium unicorne</name>
    <dbReference type="NCBI Taxonomy" id="138068"/>
    <lineage>
        <taxon>Eukaryota</taxon>
        <taxon>Fungi</taxon>
        <taxon>Dikarya</taxon>
        <taxon>Ascomycota</taxon>
        <taxon>Pezizomycotina</taxon>
        <taxon>Sordariomycetes</taxon>
        <taxon>Xylariomycetidae</taxon>
        <taxon>Amphisphaeriales</taxon>
        <taxon>Sporocadaceae</taxon>
        <taxon>Seiridium</taxon>
    </lineage>
</organism>
<evidence type="ECO:0000313" key="6">
    <source>
        <dbReference type="EMBL" id="KAK9419840.1"/>
    </source>
</evidence>
<dbReference type="PRINTS" id="PR00368">
    <property type="entry name" value="FADPNR"/>
</dbReference>
<evidence type="ECO:0000256" key="3">
    <source>
        <dbReference type="ARBA" id="ARBA00022827"/>
    </source>
</evidence>
<keyword evidence="7" id="KW-1185">Reference proteome</keyword>
<dbReference type="EMBL" id="JARVKF010000288">
    <property type="protein sequence ID" value="KAK9419840.1"/>
    <property type="molecule type" value="Genomic_DNA"/>
</dbReference>
<dbReference type="PANTHER" id="PTHR43735:SF3">
    <property type="entry name" value="FERROPTOSIS SUPPRESSOR PROTEIN 1"/>
    <property type="match status" value="1"/>
</dbReference>
<reference evidence="6 7" key="1">
    <citation type="journal article" date="2024" name="J. Plant Pathol.">
        <title>Sequence and assembly of the genome of Seiridium unicorne, isolate CBS 538.82, causal agent of cypress canker disease.</title>
        <authorList>
            <person name="Scali E."/>
            <person name="Rocca G.D."/>
            <person name="Danti R."/>
            <person name="Garbelotto M."/>
            <person name="Barberini S."/>
            <person name="Baroncelli R."/>
            <person name="Emiliani G."/>
        </authorList>
    </citation>
    <scope>NUCLEOTIDE SEQUENCE [LARGE SCALE GENOMIC DNA]</scope>
    <source>
        <strain evidence="6 7">BM-138-508</strain>
    </source>
</reference>
<evidence type="ECO:0000256" key="4">
    <source>
        <dbReference type="ARBA" id="ARBA00023002"/>
    </source>
</evidence>
<accession>A0ABR2UYU2</accession>
<comment type="similarity">
    <text evidence="1">Belongs to the FAD-dependent oxidoreductase family.</text>
</comment>
<keyword evidence="2" id="KW-0285">Flavoprotein</keyword>
<evidence type="ECO:0000259" key="5">
    <source>
        <dbReference type="Pfam" id="PF07992"/>
    </source>
</evidence>
<dbReference type="Proteomes" id="UP001408356">
    <property type="component" value="Unassembled WGS sequence"/>
</dbReference>
<evidence type="ECO:0000256" key="2">
    <source>
        <dbReference type="ARBA" id="ARBA00022630"/>
    </source>
</evidence>
<evidence type="ECO:0000313" key="7">
    <source>
        <dbReference type="Proteomes" id="UP001408356"/>
    </source>
</evidence>
<name>A0ABR2UYU2_9PEZI</name>
<dbReference type="InterPro" id="IPR036188">
    <property type="entry name" value="FAD/NAD-bd_sf"/>
</dbReference>
<proteinExistence type="inferred from homology"/>
<dbReference type="PANTHER" id="PTHR43735">
    <property type="entry name" value="APOPTOSIS-INDUCING FACTOR 1"/>
    <property type="match status" value="1"/>
</dbReference>
<dbReference type="Gene3D" id="3.50.50.100">
    <property type="match status" value="1"/>
</dbReference>
<dbReference type="InterPro" id="IPR023753">
    <property type="entry name" value="FAD/NAD-binding_dom"/>
</dbReference>
<dbReference type="SUPFAM" id="SSF51905">
    <property type="entry name" value="FAD/NAD(P)-binding domain"/>
    <property type="match status" value="1"/>
</dbReference>
<feature type="domain" description="FAD/NAD(P)-binding" evidence="5">
    <location>
        <begin position="4"/>
        <end position="303"/>
    </location>
</feature>
<gene>
    <name evidence="6" type="ORF">SUNI508_07089</name>
</gene>
<comment type="caution">
    <text evidence="6">The sequence shown here is derived from an EMBL/GenBank/DDBJ whole genome shotgun (WGS) entry which is preliminary data.</text>
</comment>
<keyword evidence="3" id="KW-0274">FAD</keyword>
<keyword evidence="4" id="KW-0560">Oxidoreductase</keyword>
<sequence>MTKTIAILGAGSAGLPVAHYLLTYVAPNVPDLRVVLVNPSDEFYWNIASVRLVIPGQLTDDKYLWSIPKLFAKYPSSKFELVLGKAQTLSPDTNSVVVALNDGTSRKIDYHTVIVATGSNAKGDMPWKPLGSSQETRAAIAKLQEDIKNANSIVVGGAGTTGVEFAGELGSEYAKAGKKTVTLVSADALPLEPRIMQRTRKTALSQLEGLNIKVVSETKVTSITQSGGQQVLELTGKDGSKTTIKADLFVPTYGMVLNTQFAPADMRDANGYMNQDTFLRAPKYKNVFVLGDAGNLQPMQALNVENQVRHLTKNFEAYLETGKLEEYKFDDKVVIGLTIGRDGGTGQFGTWKPLSILIWFFVGRYLGTDYAHDYASGLRTFGGKW</sequence>
<dbReference type="Pfam" id="PF07992">
    <property type="entry name" value="Pyr_redox_2"/>
    <property type="match status" value="1"/>
</dbReference>
<evidence type="ECO:0000256" key="1">
    <source>
        <dbReference type="ARBA" id="ARBA00006442"/>
    </source>
</evidence>
<protein>
    <recommendedName>
        <fullName evidence="5">FAD/NAD(P)-binding domain-containing protein</fullName>
    </recommendedName>
</protein>
<dbReference type="PRINTS" id="PR00469">
    <property type="entry name" value="PNDRDTASEII"/>
</dbReference>